<accession>A0A916Y1G6</accession>
<evidence type="ECO:0000313" key="1">
    <source>
        <dbReference type="EMBL" id="GGD26336.1"/>
    </source>
</evidence>
<proteinExistence type="predicted"/>
<comment type="caution">
    <text evidence="1">The sequence shown here is derived from an EMBL/GenBank/DDBJ whole genome shotgun (WGS) entry which is preliminary data.</text>
</comment>
<dbReference type="RefSeq" id="WP_188362008.1">
    <property type="nucleotide sequence ID" value="NZ_BMFG01000005.1"/>
</dbReference>
<dbReference type="AlphaFoldDB" id="A0A916Y1G6"/>
<keyword evidence="2" id="KW-1185">Reference proteome</keyword>
<sequence>MTWTEARKKIETSLKVNNDSIDKKSIFRNVRAANDKGFSIGKGQNQAVSIPWTMLETIFISSKRKGYYDNSVFKEKFEDKLKSTSCYVRIVGNIFCVAGIMKIEGNKFIFIN</sequence>
<dbReference type="Proteomes" id="UP000625735">
    <property type="component" value="Unassembled WGS sequence"/>
</dbReference>
<organism evidence="1 2">
    <name type="scientific">Flavobacterium orientale</name>
    <dbReference type="NCBI Taxonomy" id="1756020"/>
    <lineage>
        <taxon>Bacteria</taxon>
        <taxon>Pseudomonadati</taxon>
        <taxon>Bacteroidota</taxon>
        <taxon>Flavobacteriia</taxon>
        <taxon>Flavobacteriales</taxon>
        <taxon>Flavobacteriaceae</taxon>
        <taxon>Flavobacterium</taxon>
    </lineage>
</organism>
<reference evidence="1" key="2">
    <citation type="submission" date="2020-09" db="EMBL/GenBank/DDBJ databases">
        <authorList>
            <person name="Sun Q."/>
            <person name="Zhou Y."/>
        </authorList>
    </citation>
    <scope>NUCLEOTIDE SEQUENCE</scope>
    <source>
        <strain evidence="1">CGMCC 1.12506</strain>
    </source>
</reference>
<reference evidence="1" key="1">
    <citation type="journal article" date="2014" name="Int. J. Syst. Evol. Microbiol.">
        <title>Complete genome sequence of Corynebacterium casei LMG S-19264T (=DSM 44701T), isolated from a smear-ripened cheese.</title>
        <authorList>
            <consortium name="US DOE Joint Genome Institute (JGI-PGF)"/>
            <person name="Walter F."/>
            <person name="Albersmeier A."/>
            <person name="Kalinowski J."/>
            <person name="Ruckert C."/>
        </authorList>
    </citation>
    <scope>NUCLEOTIDE SEQUENCE</scope>
    <source>
        <strain evidence="1">CGMCC 1.12506</strain>
    </source>
</reference>
<dbReference type="EMBL" id="BMFG01000005">
    <property type="protein sequence ID" value="GGD26336.1"/>
    <property type="molecule type" value="Genomic_DNA"/>
</dbReference>
<name>A0A916Y1G6_9FLAO</name>
<evidence type="ECO:0000313" key="2">
    <source>
        <dbReference type="Proteomes" id="UP000625735"/>
    </source>
</evidence>
<protein>
    <submittedName>
        <fullName evidence="1">Uncharacterized protein</fullName>
    </submittedName>
</protein>
<gene>
    <name evidence="1" type="ORF">GCM10011343_15700</name>
</gene>